<keyword evidence="6 8" id="KW-1133">Transmembrane helix</keyword>
<comment type="similarity">
    <text evidence="2">Belongs to the binding-protein-dependent transport system permease family. CysTW subfamily.</text>
</comment>
<dbReference type="Gene3D" id="1.10.3720.10">
    <property type="entry name" value="MetI-like"/>
    <property type="match status" value="1"/>
</dbReference>
<dbReference type="SUPFAM" id="SSF161098">
    <property type="entry name" value="MetI-like"/>
    <property type="match status" value="1"/>
</dbReference>
<evidence type="ECO:0000259" key="9">
    <source>
        <dbReference type="PROSITE" id="PS50928"/>
    </source>
</evidence>
<dbReference type="CDD" id="cd06261">
    <property type="entry name" value="TM_PBP2"/>
    <property type="match status" value="1"/>
</dbReference>
<dbReference type="InterPro" id="IPR035906">
    <property type="entry name" value="MetI-like_sf"/>
</dbReference>
<gene>
    <name evidence="10" type="ORF">SAMN04488094_103270</name>
</gene>
<sequence>MSRDRSLWLAVPALVFLLALFIWPLVRLFAGSFAEGIGVYTGLLTSDLYMPVLVRTFGIAAQVTLVALILAYPVSYLLATTSRGWRAFGFAVVMLPFWTSILVRTYAWMMLLGRNGPVNKLMVASGAIEKPLTLLNTPFAVIIGMVHVMVPFMILPIYNAMQKVDPAVPDAARSLGAGSWSVFARIYLPMTLQGVIAGITLVFVLSLGFFITPALLGGGRVFMFAMVIEQQVRESLNWELAGAMALVLLAVTLAVSGLMAVVAGRWLRWAR</sequence>
<evidence type="ECO:0000256" key="5">
    <source>
        <dbReference type="ARBA" id="ARBA00022692"/>
    </source>
</evidence>
<proteinExistence type="inferred from homology"/>
<feature type="transmembrane region" description="Helical" evidence="8">
    <location>
        <begin position="240"/>
        <end position="267"/>
    </location>
</feature>
<dbReference type="GO" id="GO:0005886">
    <property type="term" value="C:plasma membrane"/>
    <property type="evidence" value="ECO:0007669"/>
    <property type="project" value="UniProtKB-SubCell"/>
</dbReference>
<evidence type="ECO:0000313" key="11">
    <source>
        <dbReference type="Proteomes" id="UP000198728"/>
    </source>
</evidence>
<dbReference type="RefSeq" id="WP_093360237.1">
    <property type="nucleotide sequence ID" value="NZ_FOLG01000003.1"/>
</dbReference>
<organism evidence="10 11">
    <name type="scientific">Tropicimonas isoalkanivorans</name>
    <dbReference type="NCBI Taxonomy" id="441112"/>
    <lineage>
        <taxon>Bacteria</taxon>
        <taxon>Pseudomonadati</taxon>
        <taxon>Pseudomonadota</taxon>
        <taxon>Alphaproteobacteria</taxon>
        <taxon>Rhodobacterales</taxon>
        <taxon>Roseobacteraceae</taxon>
        <taxon>Tropicimonas</taxon>
    </lineage>
</organism>
<dbReference type="AlphaFoldDB" id="A0A1I1HZU4"/>
<name>A0A1I1HZU4_9RHOB</name>
<dbReference type="EMBL" id="FOLG01000003">
    <property type="protein sequence ID" value="SFC26953.1"/>
    <property type="molecule type" value="Genomic_DNA"/>
</dbReference>
<evidence type="ECO:0000256" key="4">
    <source>
        <dbReference type="ARBA" id="ARBA00022475"/>
    </source>
</evidence>
<dbReference type="InterPro" id="IPR000515">
    <property type="entry name" value="MetI-like"/>
</dbReference>
<evidence type="ECO:0000313" key="10">
    <source>
        <dbReference type="EMBL" id="SFC26953.1"/>
    </source>
</evidence>
<dbReference type="PROSITE" id="PS50928">
    <property type="entry name" value="ABC_TM1"/>
    <property type="match status" value="1"/>
</dbReference>
<feature type="transmembrane region" description="Helical" evidence="8">
    <location>
        <begin position="195"/>
        <end position="228"/>
    </location>
</feature>
<evidence type="ECO:0000256" key="8">
    <source>
        <dbReference type="RuleBase" id="RU363032"/>
    </source>
</evidence>
<keyword evidence="5 8" id="KW-0812">Transmembrane</keyword>
<dbReference type="Pfam" id="PF00528">
    <property type="entry name" value="BPD_transp_1"/>
    <property type="match status" value="1"/>
</dbReference>
<evidence type="ECO:0000256" key="1">
    <source>
        <dbReference type="ARBA" id="ARBA00004651"/>
    </source>
</evidence>
<protein>
    <submittedName>
        <fullName evidence="10">Putative spermidine/putrescine transport system permease protein</fullName>
    </submittedName>
</protein>
<dbReference type="PANTHER" id="PTHR42929">
    <property type="entry name" value="INNER MEMBRANE ABC TRANSPORTER PERMEASE PROTEIN YDCU-RELATED-RELATED"/>
    <property type="match status" value="1"/>
</dbReference>
<evidence type="ECO:0000256" key="2">
    <source>
        <dbReference type="ARBA" id="ARBA00007069"/>
    </source>
</evidence>
<dbReference type="GO" id="GO:0055085">
    <property type="term" value="P:transmembrane transport"/>
    <property type="evidence" value="ECO:0007669"/>
    <property type="project" value="InterPro"/>
</dbReference>
<keyword evidence="11" id="KW-1185">Reference proteome</keyword>
<feature type="transmembrane region" description="Helical" evidence="8">
    <location>
        <begin position="139"/>
        <end position="158"/>
    </location>
</feature>
<keyword evidence="7 8" id="KW-0472">Membrane</keyword>
<keyword evidence="4" id="KW-1003">Cell membrane</keyword>
<evidence type="ECO:0000256" key="7">
    <source>
        <dbReference type="ARBA" id="ARBA00023136"/>
    </source>
</evidence>
<dbReference type="OrthoDB" id="9807047at2"/>
<reference evidence="10 11" key="1">
    <citation type="submission" date="2016-10" db="EMBL/GenBank/DDBJ databases">
        <authorList>
            <person name="de Groot N.N."/>
        </authorList>
    </citation>
    <scope>NUCLEOTIDE SEQUENCE [LARGE SCALE GENOMIC DNA]</scope>
    <source>
        <strain evidence="10 11">DSM 19548</strain>
    </source>
</reference>
<evidence type="ECO:0000256" key="3">
    <source>
        <dbReference type="ARBA" id="ARBA00022448"/>
    </source>
</evidence>
<keyword evidence="3 8" id="KW-0813">Transport</keyword>
<feature type="transmembrane region" description="Helical" evidence="8">
    <location>
        <begin position="90"/>
        <end position="111"/>
    </location>
</feature>
<dbReference type="PANTHER" id="PTHR42929:SF5">
    <property type="entry name" value="ABC TRANSPORTER PERMEASE PROTEIN"/>
    <property type="match status" value="1"/>
</dbReference>
<accession>A0A1I1HZU4</accession>
<comment type="subcellular location">
    <subcellularLocation>
        <location evidence="1 8">Cell membrane</location>
        <topology evidence="1 8">Multi-pass membrane protein</topology>
    </subcellularLocation>
</comment>
<feature type="transmembrane region" description="Helical" evidence="8">
    <location>
        <begin position="58"/>
        <end position="78"/>
    </location>
</feature>
<feature type="domain" description="ABC transmembrane type-1" evidence="9">
    <location>
        <begin position="53"/>
        <end position="259"/>
    </location>
</feature>
<dbReference type="STRING" id="441112.SAMN04488094_103270"/>
<dbReference type="Proteomes" id="UP000198728">
    <property type="component" value="Unassembled WGS sequence"/>
</dbReference>
<evidence type="ECO:0000256" key="6">
    <source>
        <dbReference type="ARBA" id="ARBA00022989"/>
    </source>
</evidence>